<protein>
    <submittedName>
        <fullName evidence="2">Uncharacterized protein</fullName>
    </submittedName>
</protein>
<keyword evidence="1" id="KW-0732">Signal</keyword>
<name>A0A3P6R8U2_9BILA</name>
<accession>A0A3P6R8U2</accession>
<feature type="chain" id="PRO_5018022391" evidence="1">
    <location>
        <begin position="23"/>
        <end position="107"/>
    </location>
</feature>
<evidence type="ECO:0000313" key="3">
    <source>
        <dbReference type="Proteomes" id="UP000271098"/>
    </source>
</evidence>
<evidence type="ECO:0000256" key="1">
    <source>
        <dbReference type="SAM" id="SignalP"/>
    </source>
</evidence>
<gene>
    <name evidence="2" type="ORF">GPUH_LOCUS6608</name>
</gene>
<dbReference type="AlphaFoldDB" id="A0A3P6R8U2"/>
<sequence>MRFCFKCTYCAFSSGFSSVLFAFQFMGENAVWQDPEGEVRKWQRDTGTAAWGDPEKQSKEIKRWLVPAGKEFESAEGEGGPKSVGKSYLFSAPLVLGKGKKLKLALF</sequence>
<keyword evidence="3" id="KW-1185">Reference proteome</keyword>
<dbReference type="EMBL" id="UYRT01015775">
    <property type="protein sequence ID" value="VDK55297.1"/>
    <property type="molecule type" value="Genomic_DNA"/>
</dbReference>
<proteinExistence type="predicted"/>
<reference evidence="2 3" key="1">
    <citation type="submission" date="2018-11" db="EMBL/GenBank/DDBJ databases">
        <authorList>
            <consortium name="Pathogen Informatics"/>
        </authorList>
    </citation>
    <scope>NUCLEOTIDE SEQUENCE [LARGE SCALE GENOMIC DNA]</scope>
</reference>
<organism evidence="2 3">
    <name type="scientific">Gongylonema pulchrum</name>
    <dbReference type="NCBI Taxonomy" id="637853"/>
    <lineage>
        <taxon>Eukaryota</taxon>
        <taxon>Metazoa</taxon>
        <taxon>Ecdysozoa</taxon>
        <taxon>Nematoda</taxon>
        <taxon>Chromadorea</taxon>
        <taxon>Rhabditida</taxon>
        <taxon>Spirurina</taxon>
        <taxon>Spiruromorpha</taxon>
        <taxon>Spiruroidea</taxon>
        <taxon>Gongylonematidae</taxon>
        <taxon>Gongylonema</taxon>
    </lineage>
</organism>
<feature type="signal peptide" evidence="1">
    <location>
        <begin position="1"/>
        <end position="22"/>
    </location>
</feature>
<evidence type="ECO:0000313" key="2">
    <source>
        <dbReference type="EMBL" id="VDK55297.1"/>
    </source>
</evidence>
<dbReference type="OrthoDB" id="5818689at2759"/>
<dbReference type="Proteomes" id="UP000271098">
    <property type="component" value="Unassembled WGS sequence"/>
</dbReference>